<evidence type="ECO:0008006" key="4">
    <source>
        <dbReference type="Google" id="ProtNLM"/>
    </source>
</evidence>
<protein>
    <recommendedName>
        <fullName evidence="4">Flp pilus assembly protein, pilin Flp</fullName>
    </recommendedName>
</protein>
<evidence type="ECO:0000256" key="1">
    <source>
        <dbReference type="SAM" id="Phobius"/>
    </source>
</evidence>
<dbReference type="HOGENOM" id="CLU_182300_3_0_5"/>
<keyword evidence="1" id="KW-0472">Membrane</keyword>
<evidence type="ECO:0000313" key="2">
    <source>
        <dbReference type="EMBL" id="EPX87577.1"/>
    </source>
</evidence>
<evidence type="ECO:0000313" key="3">
    <source>
        <dbReference type="Proteomes" id="UP000015346"/>
    </source>
</evidence>
<dbReference type="OrthoDB" id="5525128at2"/>
<keyword evidence="1" id="KW-0812">Transmembrane</keyword>
<keyword evidence="3" id="KW-1185">Reference proteome</keyword>
<name>S9R6R8_9RHOB</name>
<dbReference type="EMBL" id="AOLV01000006">
    <property type="protein sequence ID" value="EPX87577.1"/>
    <property type="molecule type" value="Genomic_DNA"/>
</dbReference>
<comment type="caution">
    <text evidence="2">The sequence shown here is derived from an EMBL/GenBank/DDBJ whole genome shotgun (WGS) entry which is preliminary data.</text>
</comment>
<dbReference type="RefSeq" id="WP_021096550.1">
    <property type="nucleotide sequence ID" value="NZ_KE557320.1"/>
</dbReference>
<gene>
    <name evidence="2" type="ORF">ruthe_00441</name>
</gene>
<dbReference type="STRING" id="1123069.ruthe_00441"/>
<dbReference type="Proteomes" id="UP000015346">
    <property type="component" value="Unassembled WGS sequence"/>
</dbReference>
<proteinExistence type="predicted"/>
<feature type="transmembrane region" description="Helical" evidence="1">
    <location>
        <begin position="20"/>
        <end position="38"/>
    </location>
</feature>
<dbReference type="AlphaFoldDB" id="S9R6R8"/>
<sequence>MLNFIKTFRADEDGAVTVDWVVLTAAIVGLGIAVLASVRTGATTMATNIAGELDNAVPTISFGGTGS</sequence>
<keyword evidence="1" id="KW-1133">Transmembrane helix</keyword>
<accession>S9R6R8</accession>
<organism evidence="2 3">
    <name type="scientific">Rubellimicrobium thermophilum DSM 16684</name>
    <dbReference type="NCBI Taxonomy" id="1123069"/>
    <lineage>
        <taxon>Bacteria</taxon>
        <taxon>Pseudomonadati</taxon>
        <taxon>Pseudomonadota</taxon>
        <taxon>Alphaproteobacteria</taxon>
        <taxon>Rhodobacterales</taxon>
        <taxon>Roseobacteraceae</taxon>
        <taxon>Rubellimicrobium</taxon>
    </lineage>
</organism>
<reference evidence="2 3" key="1">
    <citation type="journal article" date="2013" name="Stand. Genomic Sci.">
        <title>Genome sequence of the reddish-pigmented Rubellimicrobium thermophilum type strain (DSM 16684(T)), a member of the Roseobacter clade.</title>
        <authorList>
            <person name="Fiebig A."/>
            <person name="Riedel T."/>
            <person name="Gronow S."/>
            <person name="Petersen J."/>
            <person name="Klenk H.P."/>
            <person name="Goker M."/>
        </authorList>
    </citation>
    <scope>NUCLEOTIDE SEQUENCE [LARGE SCALE GENOMIC DNA]</scope>
    <source>
        <strain evidence="2 3">DSM 16684</strain>
    </source>
</reference>